<name>A0A0A1H025_9LACO</name>
<dbReference type="RefSeq" id="WP_041094133.1">
    <property type="nucleotide sequence ID" value="NZ_AP014680.1"/>
</dbReference>
<dbReference type="HOGENOM" id="CLU_096059_0_0_9"/>
<dbReference type="Pfam" id="PF06335">
    <property type="entry name" value="DUF1054"/>
    <property type="match status" value="1"/>
</dbReference>
<dbReference type="InterPro" id="IPR009403">
    <property type="entry name" value="UPF0637"/>
</dbReference>
<evidence type="ECO:0000313" key="1">
    <source>
        <dbReference type="EMBL" id="BAP86076.1"/>
    </source>
</evidence>
<dbReference type="STRING" id="1291742.LOOC260_115660"/>
<dbReference type="SUPFAM" id="SSF142913">
    <property type="entry name" value="YktB/PF0168-like"/>
    <property type="match status" value="1"/>
</dbReference>
<dbReference type="AlphaFoldDB" id="A0A0A1H025"/>
<accession>A0A0A1H025</accession>
<dbReference type="PIRSF" id="PIRSF021332">
    <property type="entry name" value="DUF1054"/>
    <property type="match status" value="1"/>
</dbReference>
<dbReference type="EMBL" id="AP014680">
    <property type="protein sequence ID" value="BAP86076.1"/>
    <property type="molecule type" value="Genomic_DNA"/>
</dbReference>
<dbReference type="Gene3D" id="3.30.930.20">
    <property type="entry name" value="Protein of unknown function DUF1054"/>
    <property type="match status" value="1"/>
</dbReference>
<dbReference type="Proteomes" id="UP000031620">
    <property type="component" value="Chromosome"/>
</dbReference>
<evidence type="ECO:0000313" key="2">
    <source>
        <dbReference type="Proteomes" id="UP000031620"/>
    </source>
</evidence>
<dbReference type="InterPro" id="IPR053707">
    <property type="entry name" value="UPF0637_domain_sf"/>
</dbReference>
<reference evidence="1 2" key="1">
    <citation type="submission" date="2014-11" db="EMBL/GenBank/DDBJ databases">
        <title>Complete genome sequence and analysis of Lactobacillus hokkaidonensis LOOC260T.</title>
        <authorList>
            <person name="Tanizawa Y."/>
            <person name="Tohno M."/>
            <person name="Kaminuma E."/>
            <person name="Nakamura Y."/>
            <person name="Arita M."/>
        </authorList>
    </citation>
    <scope>NUCLEOTIDE SEQUENCE [LARGE SCALE GENOMIC DNA]</scope>
    <source>
        <strain evidence="1 2">LOOC260</strain>
    </source>
</reference>
<sequence>MFSQNDFDVFLESTLIGRMEKIQNVIDPQFEQLAKKLLPYFEQNKITIYPHIAKHLRRTVNPPINTWIAFGPAKRGYKKNPHIEVGFWKDRLFVWLALLGESKADQQNGQRLQASQNLLFKLTNDYYVCKNHTDTQIESATNNSISQMIRDYQEIKKDEFLVGRVWFSGDPFFKENDEEQTKVIEAALDDLLPIYQEWL</sequence>
<gene>
    <name evidence="1" type="ORF">LOOC260_115660</name>
</gene>
<proteinExistence type="predicted"/>
<organism evidence="1 2">
    <name type="scientific">Paucilactobacillus hokkaidonensis JCM 18461</name>
    <dbReference type="NCBI Taxonomy" id="1291742"/>
    <lineage>
        <taxon>Bacteria</taxon>
        <taxon>Bacillati</taxon>
        <taxon>Bacillota</taxon>
        <taxon>Bacilli</taxon>
        <taxon>Lactobacillales</taxon>
        <taxon>Lactobacillaceae</taxon>
        <taxon>Paucilactobacillus</taxon>
    </lineage>
</organism>
<dbReference type="KEGG" id="lho:LOOC260_115660"/>
<protein>
    <submittedName>
        <fullName evidence="1">Uncharacterized protein</fullName>
    </submittedName>
</protein>